<dbReference type="AlphaFoldDB" id="A0A1E5Q750"/>
<sequence>MNVELPSDRLSLLDGAVASAHPKPGHGMLVKALENVFPDLEWRLVLSRKGWHRVGGVVDSNGNRIAEHLQQWIEDESNGDLMDLFVRYERAGLLATRMCGTTHYLTAKSGPHPWDFVQVEVDELREVTDRELFDPEEAPDTIEDLLDPENPIRVDPTQLNAAFYTLRKAWDMSDVHARMTSGSYGDSLFTLRFFDNWTACSTEDKDFCRHFVLHMTDYKDRFGETRLQATPLSTFGSGMPPLPNFADRGVELSRFISQFDRTAGYPMAWYFCMISGVEKALKGVAHAVFEDVSGPYDYLPERDIAVLKEWMADSYIF</sequence>
<dbReference type="OrthoDB" id="9076234at2"/>
<accession>A0A1E5Q750</accession>
<keyword evidence="2" id="KW-1185">Reference proteome</keyword>
<evidence type="ECO:0000313" key="2">
    <source>
        <dbReference type="Proteomes" id="UP000095347"/>
    </source>
</evidence>
<evidence type="ECO:0000313" key="1">
    <source>
        <dbReference type="EMBL" id="OEJ66245.1"/>
    </source>
</evidence>
<gene>
    <name evidence="1" type="ORF">BEN30_12715</name>
</gene>
<dbReference type="STRING" id="28181.BEN30_12715"/>
<dbReference type="Proteomes" id="UP000095347">
    <property type="component" value="Unassembled WGS sequence"/>
</dbReference>
<dbReference type="RefSeq" id="WP_069958450.1">
    <property type="nucleotide sequence ID" value="NZ_MCGG01000036.1"/>
</dbReference>
<proteinExistence type="predicted"/>
<organism evidence="1 2">
    <name type="scientific">Magnetovibrio blakemorei</name>
    <dbReference type="NCBI Taxonomy" id="28181"/>
    <lineage>
        <taxon>Bacteria</taxon>
        <taxon>Pseudomonadati</taxon>
        <taxon>Pseudomonadota</taxon>
        <taxon>Alphaproteobacteria</taxon>
        <taxon>Rhodospirillales</taxon>
        <taxon>Magnetovibrionaceae</taxon>
        <taxon>Magnetovibrio</taxon>
    </lineage>
</organism>
<comment type="caution">
    <text evidence="1">The sequence shown here is derived from an EMBL/GenBank/DDBJ whole genome shotgun (WGS) entry which is preliminary data.</text>
</comment>
<protein>
    <submittedName>
        <fullName evidence="1">Uncharacterized protein</fullName>
    </submittedName>
</protein>
<reference evidence="2" key="1">
    <citation type="submission" date="2016-07" db="EMBL/GenBank/DDBJ databases">
        <authorList>
            <person name="Florea S."/>
            <person name="Webb J.S."/>
            <person name="Jaromczyk J."/>
            <person name="Schardl C.L."/>
        </authorList>
    </citation>
    <scope>NUCLEOTIDE SEQUENCE [LARGE SCALE GENOMIC DNA]</scope>
    <source>
        <strain evidence="2">MV-1</strain>
    </source>
</reference>
<name>A0A1E5Q750_9PROT</name>
<dbReference type="EMBL" id="MCGG01000036">
    <property type="protein sequence ID" value="OEJ66245.1"/>
    <property type="molecule type" value="Genomic_DNA"/>
</dbReference>